<dbReference type="InterPro" id="IPR020904">
    <property type="entry name" value="Sc_DH/Rdtase_CS"/>
</dbReference>
<organism evidence="3 4">
    <name type="scientific">Angustibacter luteus</name>
    <dbReference type="NCBI Taxonomy" id="658456"/>
    <lineage>
        <taxon>Bacteria</taxon>
        <taxon>Bacillati</taxon>
        <taxon>Actinomycetota</taxon>
        <taxon>Actinomycetes</taxon>
        <taxon>Kineosporiales</taxon>
        <taxon>Kineosporiaceae</taxon>
    </lineage>
</organism>
<dbReference type="RefSeq" id="WP_345717933.1">
    <property type="nucleotide sequence ID" value="NZ_BAABFP010000007.1"/>
</dbReference>
<proteinExistence type="inferred from homology"/>
<keyword evidence="4" id="KW-1185">Reference proteome</keyword>
<name>A0ABW1JHT2_9ACTN</name>
<dbReference type="PRINTS" id="PR00081">
    <property type="entry name" value="GDHRDH"/>
</dbReference>
<accession>A0ABW1JHT2</accession>
<dbReference type="InterPro" id="IPR002347">
    <property type="entry name" value="SDR_fam"/>
</dbReference>
<evidence type="ECO:0000313" key="3">
    <source>
        <dbReference type="EMBL" id="MFC6008912.1"/>
    </source>
</evidence>
<evidence type="ECO:0000313" key="4">
    <source>
        <dbReference type="Proteomes" id="UP001596189"/>
    </source>
</evidence>
<dbReference type="Proteomes" id="UP001596189">
    <property type="component" value="Unassembled WGS sequence"/>
</dbReference>
<dbReference type="PRINTS" id="PR00080">
    <property type="entry name" value="SDRFAMILY"/>
</dbReference>
<comment type="caution">
    <text evidence="3">The sequence shown here is derived from an EMBL/GenBank/DDBJ whole genome shotgun (WGS) entry which is preliminary data.</text>
</comment>
<evidence type="ECO:0000259" key="2">
    <source>
        <dbReference type="SMART" id="SM00822"/>
    </source>
</evidence>
<comment type="similarity">
    <text evidence="1">Belongs to the short-chain dehydrogenases/reductases (SDR) family.</text>
</comment>
<dbReference type="Gene3D" id="3.40.50.720">
    <property type="entry name" value="NAD(P)-binding Rossmann-like Domain"/>
    <property type="match status" value="1"/>
</dbReference>
<dbReference type="EMBL" id="JBHSRD010000008">
    <property type="protein sequence ID" value="MFC6008912.1"/>
    <property type="molecule type" value="Genomic_DNA"/>
</dbReference>
<dbReference type="SUPFAM" id="SSF51735">
    <property type="entry name" value="NAD(P)-binding Rossmann-fold domains"/>
    <property type="match status" value="1"/>
</dbReference>
<dbReference type="InterPro" id="IPR036291">
    <property type="entry name" value="NAD(P)-bd_dom_sf"/>
</dbReference>
<feature type="domain" description="Ketoreductase" evidence="2">
    <location>
        <begin position="3"/>
        <end position="167"/>
    </location>
</feature>
<dbReference type="PANTHER" id="PTHR42760:SF129">
    <property type="entry name" value="OXIDOREDUCTASE"/>
    <property type="match status" value="1"/>
</dbReference>
<dbReference type="InterPro" id="IPR057326">
    <property type="entry name" value="KR_dom"/>
</dbReference>
<dbReference type="CDD" id="cd05233">
    <property type="entry name" value="SDR_c"/>
    <property type="match status" value="1"/>
</dbReference>
<evidence type="ECO:0000256" key="1">
    <source>
        <dbReference type="ARBA" id="ARBA00006484"/>
    </source>
</evidence>
<dbReference type="Pfam" id="PF13561">
    <property type="entry name" value="adh_short_C2"/>
    <property type="match status" value="1"/>
</dbReference>
<dbReference type="PANTHER" id="PTHR42760">
    <property type="entry name" value="SHORT-CHAIN DEHYDROGENASES/REDUCTASES FAMILY MEMBER"/>
    <property type="match status" value="1"/>
</dbReference>
<protein>
    <submittedName>
        <fullName evidence="3">SDR family NAD(P)-dependent oxidoreductase</fullName>
    </submittedName>
</protein>
<sequence>MDRTALVTGGASGLGAASAERLRQDGLSVLTLDLSADADLQADVSDPAAVAAAVADAVGRLGRLDVLVNSAGVVGPNKPLWEVEDDEWARTFSVNVLGTFHLCRAVVPGMVEQGWGRIVNLASIAGKEGNPNLSAYSASKAAVIGLTKSLGKELATTGVLVNAIAPAVIETPMNATNTPEVLAYMTSLVPMRRMGRAEEVAELVGWLASDRVTFSTGAVYDISGGRATY</sequence>
<dbReference type="PROSITE" id="PS00061">
    <property type="entry name" value="ADH_SHORT"/>
    <property type="match status" value="1"/>
</dbReference>
<dbReference type="SMART" id="SM00822">
    <property type="entry name" value="PKS_KR"/>
    <property type="match status" value="1"/>
</dbReference>
<reference evidence="4" key="1">
    <citation type="journal article" date="2019" name="Int. J. Syst. Evol. Microbiol.">
        <title>The Global Catalogue of Microorganisms (GCM) 10K type strain sequencing project: providing services to taxonomists for standard genome sequencing and annotation.</title>
        <authorList>
            <consortium name="The Broad Institute Genomics Platform"/>
            <consortium name="The Broad Institute Genome Sequencing Center for Infectious Disease"/>
            <person name="Wu L."/>
            <person name="Ma J."/>
        </authorList>
    </citation>
    <scope>NUCLEOTIDE SEQUENCE [LARGE SCALE GENOMIC DNA]</scope>
    <source>
        <strain evidence="4">KACC 14249</strain>
    </source>
</reference>
<gene>
    <name evidence="3" type="ORF">ACFQDO_17400</name>
</gene>